<gene>
    <name evidence="10" type="ORF">ACFPJ4_01700</name>
</gene>
<evidence type="ECO:0000313" key="11">
    <source>
        <dbReference type="Proteomes" id="UP001596039"/>
    </source>
</evidence>
<protein>
    <submittedName>
        <fullName evidence="10">ABC transporter permease</fullName>
    </submittedName>
</protein>
<keyword evidence="3" id="KW-1003">Cell membrane</keyword>
<feature type="transmembrane region" description="Helical" evidence="8">
    <location>
        <begin position="202"/>
        <end position="223"/>
    </location>
</feature>
<feature type="domain" description="ABC transmembrane type-1" evidence="9">
    <location>
        <begin position="74"/>
        <end position="261"/>
    </location>
</feature>
<dbReference type="RefSeq" id="WP_386738556.1">
    <property type="nucleotide sequence ID" value="NZ_JBHSMG010000001.1"/>
</dbReference>
<sequence length="274" mass="29526">MSAPRFGAIPSPVTRVVILVVTAVLFLAPIAALVEFSLRVGQPVKGVQGYGPAHYIAIFDPKSASTYQELFQGIGNSLVICAITVLIVLLLLLPTMILVELRFPKLRRVLEFICIIPITIPTIVLVVGFVPVYSTVVRIFGSTPWTLAFAIGVIVLPYAYRPIAANIAALDMVILSEAGRSLGAGWADVVGRIILPNLRRGIFAACFITIAVVLGEYTIASFLSRNVFQTALVLLQRTDPYVGDIFAVFALVFAFALLLIIGRVGSATRNRKAA</sequence>
<evidence type="ECO:0000256" key="3">
    <source>
        <dbReference type="ARBA" id="ARBA00022475"/>
    </source>
</evidence>
<evidence type="ECO:0000256" key="2">
    <source>
        <dbReference type="ARBA" id="ARBA00022448"/>
    </source>
</evidence>
<keyword evidence="6 8" id="KW-1133">Transmembrane helix</keyword>
<keyword evidence="4" id="KW-0997">Cell inner membrane</keyword>
<dbReference type="PANTHER" id="PTHR43357">
    <property type="entry name" value="INNER MEMBRANE ABC TRANSPORTER PERMEASE PROTEIN YDCV"/>
    <property type="match status" value="1"/>
</dbReference>
<evidence type="ECO:0000313" key="10">
    <source>
        <dbReference type="EMBL" id="MFC5500948.1"/>
    </source>
</evidence>
<name>A0ABW0NNZ3_9MICO</name>
<evidence type="ECO:0000256" key="4">
    <source>
        <dbReference type="ARBA" id="ARBA00022519"/>
    </source>
</evidence>
<dbReference type="Gene3D" id="1.10.3720.10">
    <property type="entry name" value="MetI-like"/>
    <property type="match status" value="1"/>
</dbReference>
<feature type="transmembrane region" description="Helical" evidence="8">
    <location>
        <begin position="12"/>
        <end position="34"/>
    </location>
</feature>
<feature type="transmembrane region" description="Helical" evidence="8">
    <location>
        <begin position="77"/>
        <end position="97"/>
    </location>
</feature>
<dbReference type="PANTHER" id="PTHR43357:SF4">
    <property type="entry name" value="INNER MEMBRANE ABC TRANSPORTER PERMEASE PROTEIN YDCV"/>
    <property type="match status" value="1"/>
</dbReference>
<keyword evidence="5 8" id="KW-0812">Transmembrane</keyword>
<evidence type="ECO:0000256" key="8">
    <source>
        <dbReference type="RuleBase" id="RU363032"/>
    </source>
</evidence>
<keyword evidence="7 8" id="KW-0472">Membrane</keyword>
<dbReference type="SUPFAM" id="SSF161098">
    <property type="entry name" value="MetI-like"/>
    <property type="match status" value="1"/>
</dbReference>
<evidence type="ECO:0000259" key="9">
    <source>
        <dbReference type="PROSITE" id="PS50928"/>
    </source>
</evidence>
<evidence type="ECO:0000256" key="6">
    <source>
        <dbReference type="ARBA" id="ARBA00022989"/>
    </source>
</evidence>
<keyword evidence="11" id="KW-1185">Reference proteome</keyword>
<organism evidence="10 11">
    <name type="scientific">Lysinimonas soli</name>
    <dbReference type="NCBI Taxonomy" id="1074233"/>
    <lineage>
        <taxon>Bacteria</taxon>
        <taxon>Bacillati</taxon>
        <taxon>Actinomycetota</taxon>
        <taxon>Actinomycetes</taxon>
        <taxon>Micrococcales</taxon>
        <taxon>Microbacteriaceae</taxon>
        <taxon>Lysinimonas</taxon>
    </lineage>
</organism>
<evidence type="ECO:0000256" key="1">
    <source>
        <dbReference type="ARBA" id="ARBA00004429"/>
    </source>
</evidence>
<dbReference type="PROSITE" id="PS50928">
    <property type="entry name" value="ABC_TM1"/>
    <property type="match status" value="1"/>
</dbReference>
<reference evidence="11" key="1">
    <citation type="journal article" date="2019" name="Int. J. Syst. Evol. Microbiol.">
        <title>The Global Catalogue of Microorganisms (GCM) 10K type strain sequencing project: providing services to taxonomists for standard genome sequencing and annotation.</title>
        <authorList>
            <consortium name="The Broad Institute Genomics Platform"/>
            <consortium name="The Broad Institute Genome Sequencing Center for Infectious Disease"/>
            <person name="Wu L."/>
            <person name="Ma J."/>
        </authorList>
    </citation>
    <scope>NUCLEOTIDE SEQUENCE [LARGE SCALE GENOMIC DNA]</scope>
    <source>
        <strain evidence="11">CGMCC 4.6997</strain>
    </source>
</reference>
<feature type="transmembrane region" description="Helical" evidence="8">
    <location>
        <begin position="109"/>
        <end position="133"/>
    </location>
</feature>
<dbReference type="Pfam" id="PF00528">
    <property type="entry name" value="BPD_transp_1"/>
    <property type="match status" value="1"/>
</dbReference>
<evidence type="ECO:0000256" key="7">
    <source>
        <dbReference type="ARBA" id="ARBA00023136"/>
    </source>
</evidence>
<feature type="transmembrane region" description="Helical" evidence="8">
    <location>
        <begin position="243"/>
        <end position="262"/>
    </location>
</feature>
<comment type="caution">
    <text evidence="10">The sequence shown here is derived from an EMBL/GenBank/DDBJ whole genome shotgun (WGS) entry which is preliminary data.</text>
</comment>
<dbReference type="InterPro" id="IPR035906">
    <property type="entry name" value="MetI-like_sf"/>
</dbReference>
<comment type="subcellular location">
    <subcellularLocation>
        <location evidence="1">Cell inner membrane</location>
        <topology evidence="1">Multi-pass membrane protein</topology>
    </subcellularLocation>
    <subcellularLocation>
        <location evidence="8">Cell membrane</location>
        <topology evidence="8">Multi-pass membrane protein</topology>
    </subcellularLocation>
</comment>
<dbReference type="InterPro" id="IPR000515">
    <property type="entry name" value="MetI-like"/>
</dbReference>
<evidence type="ECO:0000256" key="5">
    <source>
        <dbReference type="ARBA" id="ARBA00022692"/>
    </source>
</evidence>
<accession>A0ABW0NNZ3</accession>
<proteinExistence type="inferred from homology"/>
<feature type="transmembrane region" description="Helical" evidence="8">
    <location>
        <begin position="139"/>
        <end position="160"/>
    </location>
</feature>
<dbReference type="EMBL" id="JBHSMG010000001">
    <property type="protein sequence ID" value="MFC5500948.1"/>
    <property type="molecule type" value="Genomic_DNA"/>
</dbReference>
<keyword evidence="2 8" id="KW-0813">Transport</keyword>
<comment type="similarity">
    <text evidence="8">Belongs to the binding-protein-dependent transport system permease family.</text>
</comment>
<dbReference type="CDD" id="cd06261">
    <property type="entry name" value="TM_PBP2"/>
    <property type="match status" value="1"/>
</dbReference>
<dbReference type="Proteomes" id="UP001596039">
    <property type="component" value="Unassembled WGS sequence"/>
</dbReference>